<keyword evidence="9" id="KW-0722">Serine protease inhibitor</keyword>
<dbReference type="CTD" id="555428"/>
<dbReference type="FunFam" id="4.10.410.10:FF:000020">
    <property type="entry name" value="Collagen, type VI, alpha 3"/>
    <property type="match status" value="1"/>
</dbReference>
<dbReference type="FunFam" id="3.40.50.410:FF:000003">
    <property type="entry name" value="Collagen type VI alpha 3 chain"/>
    <property type="match status" value="1"/>
</dbReference>
<dbReference type="InterPro" id="IPR020901">
    <property type="entry name" value="Prtase_inh_Kunz-CS"/>
</dbReference>
<evidence type="ECO:0000256" key="5">
    <source>
        <dbReference type="ARBA" id="ARBA00022729"/>
    </source>
</evidence>
<dbReference type="InterPro" id="IPR002035">
    <property type="entry name" value="VWF_A"/>
</dbReference>
<dbReference type="GO" id="GO:0030198">
    <property type="term" value="P:extracellular matrix organization"/>
    <property type="evidence" value="ECO:0007669"/>
    <property type="project" value="TreeGrafter"/>
</dbReference>
<dbReference type="GO" id="GO:0005615">
    <property type="term" value="C:extracellular space"/>
    <property type="evidence" value="ECO:0007669"/>
    <property type="project" value="TreeGrafter"/>
</dbReference>
<evidence type="ECO:0000313" key="20">
    <source>
        <dbReference type="RefSeq" id="XP_030644348.1"/>
    </source>
</evidence>
<evidence type="ECO:0000256" key="9">
    <source>
        <dbReference type="ARBA" id="ARBA00022900"/>
    </source>
</evidence>
<feature type="domain" description="VWFA" evidence="17">
    <location>
        <begin position="802"/>
        <end position="985"/>
    </location>
</feature>
<evidence type="ECO:0000256" key="3">
    <source>
        <dbReference type="ARBA" id="ARBA00022530"/>
    </source>
</evidence>
<dbReference type="InterPro" id="IPR002223">
    <property type="entry name" value="Kunitz_BPTI"/>
</dbReference>
<keyword evidence="4" id="KW-0646">Protease inhibitor</keyword>
<name>A0A6J2WJ55_CHACN</name>
<dbReference type="SUPFAM" id="SSF57362">
    <property type="entry name" value="BPTI-like"/>
    <property type="match status" value="1"/>
</dbReference>
<dbReference type="Gene3D" id="4.10.410.10">
    <property type="entry name" value="Pancreatic trypsin inhibitor Kunitz domain"/>
    <property type="match status" value="1"/>
</dbReference>
<dbReference type="GO" id="GO:0004867">
    <property type="term" value="F:serine-type endopeptidase inhibitor activity"/>
    <property type="evidence" value="ECO:0007669"/>
    <property type="project" value="UniProtKB-KW"/>
</dbReference>
<evidence type="ECO:0000256" key="11">
    <source>
        <dbReference type="ARBA" id="ARBA00023157"/>
    </source>
</evidence>
<keyword evidence="7" id="KW-0084">Basement membrane</keyword>
<dbReference type="SMART" id="SM00131">
    <property type="entry name" value="KU"/>
    <property type="match status" value="1"/>
</dbReference>
<keyword evidence="11" id="KW-1015">Disulfide bond</keyword>
<evidence type="ECO:0000256" key="4">
    <source>
        <dbReference type="ARBA" id="ARBA00022690"/>
    </source>
</evidence>
<dbReference type="PROSITE" id="PS50279">
    <property type="entry name" value="BPTI_KUNITZ_2"/>
    <property type="match status" value="1"/>
</dbReference>
<comment type="subcellular location">
    <subcellularLocation>
        <location evidence="1">Secreted</location>
        <location evidence="1">Extracellular space</location>
        <location evidence="1">Extracellular matrix</location>
        <location evidence="1">Basement membrane</location>
    </subcellularLocation>
</comment>
<dbReference type="GeneID" id="115824731"/>
<feature type="compositionally biased region" description="Low complexity" evidence="15">
    <location>
        <begin position="486"/>
        <end position="496"/>
    </location>
</feature>
<keyword evidence="5 16" id="KW-0732">Signal</keyword>
<dbReference type="InterPro" id="IPR008160">
    <property type="entry name" value="Collagen"/>
</dbReference>
<evidence type="ECO:0000259" key="18">
    <source>
        <dbReference type="PROSITE" id="PS50279"/>
    </source>
</evidence>
<feature type="compositionally biased region" description="Basic and acidic residues" evidence="15">
    <location>
        <begin position="551"/>
        <end position="562"/>
    </location>
</feature>
<feature type="domain" description="BPTI/Kunitz inhibitor" evidence="18">
    <location>
        <begin position="1133"/>
        <end position="1183"/>
    </location>
</feature>
<sequence>MQCGVILCFILLSLSERVSGQGRRKNKQKAENLVVLNEGKTLICPVEVAFLVDSSEKAKVLLFEKQREFVLRFSTRLMQLQVPGWHMRVRLAALQYSSTVSVEHNLRDWQDVDVFQSRVAAMAYIGHGTYSAYAITNATQLFIRETAASSLRVILLMTDGVDHPRSPSVLTAAAEAKNHNIRVFAIGLTGPLRGGHGNAKLRSIATAPPQQNVFSLTDPLLDERLFSELSEMKDRTCPQPKSCLCDKGERGSPGSPGKPGDPGFDGAPGPKGSRGEPGLNGRPGMEGLEGRPGSKGEKGERGECGAPGMKGDQGPDGPPGQRGPRGEQGPNGSPGEPGPEGPPGPKGERGPAGIRGPPGDPGIGFPGAKGDKGNQGRPGPTGPLGVGEPGQQGPPGPPGIQGNQGFPGEGLPGPKGDRGYDGPKGARGPPGSGIKGDKGNTGAPGLPGLVGFPGVGIQGEKGDQGPIGPPGPRGTPGLGIVGPKGDQGFPGEPGPQGERGVGEPGPKGEPGPDGTAGIPGIPGEDGAVGPKGEMGLPGLRGPEGAPGKGIPGEKGDRGDRGPRGLPGIPGAVGPAGAKGEPGSMGVMGVPGPPGRGLPGSKGDPGPVGPPGPVGEPGVGIAGPKGDRGNPGPVGPQGLKGEGYPGPQGPPGLPGPPGEVGPEGKGIPGPKGNRGPPGVPGSSGPPGIGLIGLKGAVGQPGAPGPPGPPGEGIQGPKGDPGFQGPLGPRGPPGEGLPGEKGERGMGGERGKKGERGDFGAPGQTGSPGIPGEKGDPGLSREEVIRIIREICGCGLRCRESPLELVFVIDSSESVGPENFEVVKDFVNALIDRVSVSHEATRVGVVLYSHMDVVVASLQQLYDKAGIKAAVRKMAYLGEGTFTGSAIRRATQLFQASRPGVRKVAVVLTDGQADRRDSVKLEEAAEEARAAGIEVFVIGVVNHNDPMYFEFQSEMNSIASDPSQEHVYLIDDFMTLPTLESKLLSQICEYDDGTLFIPNEITQYPPGRVSTPEERDSVVRYNNEVKRLSEKPGFQVKLVTPSPPRPLETEGRENNEIVSIKTLPDDRPNEVPDLTAAQSEFGSRGRPQSSVISVEGPQGSTNWVYEPQTTKQPPLAQTLPPPPPLPDIFVPGVGCRQPLEPGPCREYEVMWYYDPEANACAQFWYGGCKGNRNRFESEDSCKKACVQT</sequence>
<dbReference type="AlphaFoldDB" id="A0A6J2WJ55"/>
<dbReference type="PANTHER" id="PTHR24023">
    <property type="entry name" value="COLLAGEN ALPHA"/>
    <property type="match status" value="1"/>
</dbReference>
<dbReference type="GO" id="GO:0005581">
    <property type="term" value="C:collagen trimer"/>
    <property type="evidence" value="ECO:0007669"/>
    <property type="project" value="UniProtKB-KW"/>
</dbReference>
<keyword evidence="8" id="KW-0130">Cell adhesion</keyword>
<keyword evidence="6" id="KW-0677">Repeat</keyword>
<keyword evidence="10 20" id="KW-0176">Collagen</keyword>
<comment type="similarity">
    <text evidence="13">Belongs to the VWA-containing collagen family.</text>
</comment>
<proteinExistence type="inferred from homology"/>
<keyword evidence="2" id="KW-0964">Secreted</keyword>
<dbReference type="GO" id="GO:0005604">
    <property type="term" value="C:basement membrane"/>
    <property type="evidence" value="ECO:0007669"/>
    <property type="project" value="UniProtKB-SubCell"/>
</dbReference>
<dbReference type="InterPro" id="IPR036465">
    <property type="entry name" value="vWFA_dom_sf"/>
</dbReference>
<feature type="region of interest" description="Disordered" evidence="15">
    <location>
        <begin position="1077"/>
        <end position="1097"/>
    </location>
</feature>
<dbReference type="PRINTS" id="PR00759">
    <property type="entry name" value="BASICPTASE"/>
</dbReference>
<dbReference type="SMART" id="SM00327">
    <property type="entry name" value="VWA"/>
    <property type="match status" value="2"/>
</dbReference>
<organism evidence="19 20">
    <name type="scientific">Chanos chanos</name>
    <name type="common">Milkfish</name>
    <name type="synonym">Mugil chanos</name>
    <dbReference type="NCBI Taxonomy" id="29144"/>
    <lineage>
        <taxon>Eukaryota</taxon>
        <taxon>Metazoa</taxon>
        <taxon>Chordata</taxon>
        <taxon>Craniata</taxon>
        <taxon>Vertebrata</taxon>
        <taxon>Euteleostomi</taxon>
        <taxon>Actinopterygii</taxon>
        <taxon>Neopterygii</taxon>
        <taxon>Teleostei</taxon>
        <taxon>Ostariophysi</taxon>
        <taxon>Gonorynchiformes</taxon>
        <taxon>Chanidae</taxon>
        <taxon>Chanos</taxon>
    </lineage>
</organism>
<evidence type="ECO:0000256" key="6">
    <source>
        <dbReference type="ARBA" id="ARBA00022737"/>
    </source>
</evidence>
<comment type="function">
    <text evidence="12">May act as a cell-binding protein.</text>
</comment>
<evidence type="ECO:0000256" key="15">
    <source>
        <dbReference type="SAM" id="MobiDB-lite"/>
    </source>
</evidence>
<reference evidence="20" key="1">
    <citation type="submission" date="2025-08" db="UniProtKB">
        <authorList>
            <consortium name="RefSeq"/>
        </authorList>
    </citation>
    <scope>IDENTIFICATION</scope>
</reference>
<evidence type="ECO:0000256" key="13">
    <source>
        <dbReference type="ARBA" id="ARBA00061466"/>
    </source>
</evidence>
<dbReference type="Pfam" id="PF00092">
    <property type="entry name" value="VWA"/>
    <property type="match status" value="2"/>
</dbReference>
<protein>
    <recommendedName>
        <fullName evidence="14">Collagen alpha-1(XXVIII) chain</fullName>
    </recommendedName>
</protein>
<evidence type="ECO:0000256" key="1">
    <source>
        <dbReference type="ARBA" id="ARBA00004302"/>
    </source>
</evidence>
<dbReference type="GO" id="GO:0030020">
    <property type="term" value="F:extracellular matrix structural constituent conferring tensile strength"/>
    <property type="evidence" value="ECO:0007669"/>
    <property type="project" value="TreeGrafter"/>
</dbReference>
<feature type="chain" id="PRO_5026826714" description="Collagen alpha-1(XXVIII) chain" evidence="16">
    <location>
        <begin position="21"/>
        <end position="1186"/>
    </location>
</feature>
<evidence type="ECO:0000256" key="8">
    <source>
        <dbReference type="ARBA" id="ARBA00022889"/>
    </source>
</evidence>
<keyword evidence="3" id="KW-0272">Extracellular matrix</keyword>
<evidence type="ECO:0000313" key="19">
    <source>
        <dbReference type="Proteomes" id="UP000504632"/>
    </source>
</evidence>
<dbReference type="PROSITE" id="PS50234">
    <property type="entry name" value="VWFA"/>
    <property type="match status" value="2"/>
</dbReference>
<dbReference type="InParanoid" id="A0A6J2WJ55"/>
<dbReference type="FunFam" id="3.40.50.410:FF:000051">
    <property type="entry name" value="Collagen type XXVIII alpha 1 chain"/>
    <property type="match status" value="1"/>
</dbReference>
<evidence type="ECO:0000259" key="17">
    <source>
        <dbReference type="PROSITE" id="PS50234"/>
    </source>
</evidence>
<dbReference type="Proteomes" id="UP000504632">
    <property type="component" value="Chromosome 12"/>
</dbReference>
<dbReference type="OrthoDB" id="687730at2759"/>
<dbReference type="PROSITE" id="PS00280">
    <property type="entry name" value="BPTI_KUNITZ_1"/>
    <property type="match status" value="1"/>
</dbReference>
<feature type="compositionally biased region" description="Basic and acidic residues" evidence="15">
    <location>
        <begin position="736"/>
        <end position="756"/>
    </location>
</feature>
<feature type="domain" description="VWFA" evidence="17">
    <location>
        <begin position="47"/>
        <end position="229"/>
    </location>
</feature>
<dbReference type="Gene3D" id="3.40.50.410">
    <property type="entry name" value="von Willebrand factor, type A domain"/>
    <property type="match status" value="2"/>
</dbReference>
<feature type="compositionally biased region" description="Low complexity" evidence="15">
    <location>
        <begin position="261"/>
        <end position="271"/>
    </location>
</feature>
<dbReference type="SUPFAM" id="SSF53300">
    <property type="entry name" value="vWA-like"/>
    <property type="match status" value="2"/>
</dbReference>
<evidence type="ECO:0000256" key="14">
    <source>
        <dbReference type="ARBA" id="ARBA00070674"/>
    </source>
</evidence>
<dbReference type="InterPro" id="IPR036880">
    <property type="entry name" value="Kunitz_BPTI_sf"/>
</dbReference>
<dbReference type="CDD" id="cd22628">
    <property type="entry name" value="Kunitz_collagen_alpha1_XXVIII"/>
    <property type="match status" value="1"/>
</dbReference>
<evidence type="ECO:0000256" key="16">
    <source>
        <dbReference type="SAM" id="SignalP"/>
    </source>
</evidence>
<feature type="compositionally biased region" description="Pro residues" evidence="15">
    <location>
        <begin position="646"/>
        <end position="658"/>
    </location>
</feature>
<dbReference type="RefSeq" id="XP_030644348.1">
    <property type="nucleotide sequence ID" value="XM_030788488.1"/>
</dbReference>
<evidence type="ECO:0000256" key="12">
    <source>
        <dbReference type="ARBA" id="ARBA00058139"/>
    </source>
</evidence>
<feature type="compositionally biased region" description="Basic and acidic residues" evidence="15">
    <location>
        <begin position="288"/>
        <end position="303"/>
    </location>
</feature>
<feature type="compositionally biased region" description="Pro residues" evidence="15">
    <location>
        <begin position="336"/>
        <end position="345"/>
    </location>
</feature>
<gene>
    <name evidence="20" type="primary">col28a1a</name>
</gene>
<dbReference type="Pfam" id="PF01391">
    <property type="entry name" value="Collagen"/>
    <property type="match status" value="3"/>
</dbReference>
<evidence type="ECO:0000256" key="10">
    <source>
        <dbReference type="ARBA" id="ARBA00023119"/>
    </source>
</evidence>
<dbReference type="CDD" id="cd01472">
    <property type="entry name" value="vWA_collagen"/>
    <property type="match status" value="1"/>
</dbReference>
<keyword evidence="19" id="KW-1185">Reference proteome</keyword>
<dbReference type="InterPro" id="IPR050149">
    <property type="entry name" value="Collagen_superfamily"/>
</dbReference>
<accession>A0A6J2WJ55</accession>
<dbReference type="PRINTS" id="PR00453">
    <property type="entry name" value="VWFADOMAIN"/>
</dbReference>
<dbReference type="Pfam" id="PF00014">
    <property type="entry name" value="Kunitz_BPTI"/>
    <property type="match status" value="1"/>
</dbReference>
<evidence type="ECO:0000256" key="7">
    <source>
        <dbReference type="ARBA" id="ARBA00022869"/>
    </source>
</evidence>
<feature type="signal peptide" evidence="16">
    <location>
        <begin position="1"/>
        <end position="20"/>
    </location>
</feature>
<dbReference type="PANTHER" id="PTHR24023:SF1103">
    <property type="entry name" value="MACROPHAGE RECEPTOR MARCO"/>
    <property type="match status" value="1"/>
</dbReference>
<feature type="region of interest" description="Disordered" evidence="15">
    <location>
        <begin position="232"/>
        <end position="776"/>
    </location>
</feature>
<dbReference type="GO" id="GO:0007155">
    <property type="term" value="P:cell adhesion"/>
    <property type="evidence" value="ECO:0007669"/>
    <property type="project" value="UniProtKB-KW"/>
</dbReference>
<evidence type="ECO:0000256" key="2">
    <source>
        <dbReference type="ARBA" id="ARBA00022525"/>
    </source>
</evidence>
<feature type="compositionally biased region" description="Low complexity" evidence="15">
    <location>
        <begin position="563"/>
        <end position="589"/>
    </location>
</feature>